<organism evidence="2 3">
    <name type="scientific">Leucobacter viscericola</name>
    <dbReference type="NCBI Taxonomy" id="2714935"/>
    <lineage>
        <taxon>Bacteria</taxon>
        <taxon>Bacillati</taxon>
        <taxon>Actinomycetota</taxon>
        <taxon>Actinomycetes</taxon>
        <taxon>Micrococcales</taxon>
        <taxon>Microbacteriaceae</taxon>
        <taxon>Leucobacter</taxon>
    </lineage>
</organism>
<dbReference type="PANTHER" id="PTHR21174">
    <property type="match status" value="1"/>
</dbReference>
<dbReference type="SUPFAM" id="SSF109604">
    <property type="entry name" value="HD-domain/PDEase-like"/>
    <property type="match status" value="1"/>
</dbReference>
<name>A0A6G7XIP5_9MICO</name>
<dbReference type="InterPro" id="IPR009218">
    <property type="entry name" value="HD_phosphohydro"/>
</dbReference>
<dbReference type="Pfam" id="PF13223">
    <property type="entry name" value="DUF4031"/>
    <property type="match status" value="1"/>
</dbReference>
<keyword evidence="3" id="KW-1185">Reference proteome</keyword>
<dbReference type="EMBL" id="CP049863">
    <property type="protein sequence ID" value="QIK64356.1"/>
    <property type="molecule type" value="Genomic_DNA"/>
</dbReference>
<feature type="domain" description="DUF4031" evidence="1">
    <location>
        <begin position="3"/>
        <end position="76"/>
    </location>
</feature>
<dbReference type="KEGG" id="lvi:G7068_14945"/>
<dbReference type="PANTHER" id="PTHR21174:SF0">
    <property type="entry name" value="HD PHOSPHOHYDROLASE FAMILY PROTEIN-RELATED"/>
    <property type="match status" value="1"/>
</dbReference>
<evidence type="ECO:0000259" key="1">
    <source>
        <dbReference type="Pfam" id="PF13223"/>
    </source>
</evidence>
<dbReference type="AlphaFoldDB" id="A0A6G7XIP5"/>
<evidence type="ECO:0000313" key="3">
    <source>
        <dbReference type="Proteomes" id="UP000502677"/>
    </source>
</evidence>
<dbReference type="Gene3D" id="1.10.472.50">
    <property type="entry name" value="HD-domain/PDEase-like"/>
    <property type="match status" value="1"/>
</dbReference>
<proteinExistence type="predicted"/>
<dbReference type="Proteomes" id="UP000502677">
    <property type="component" value="Chromosome"/>
</dbReference>
<sequence>MAILIDPPAWPAHGTLWSHLVSDTSYDELHAFAARLNIPRRGFDLDHYDVPASLHERAVQLGALPVSGRDIVHRLQGAGLRVRQVDRQAVVPVRRRQYLVSEWALLSEQLEVASNTEWHGVGALLLDRWNEPHRKYHNERHLEDVLLALNQLSTRGENISEVTLLAAWYHDAVYAGNASDELDSAHLATEQLSSFGLGSALVSQVSEFIAATAPTHAVQDPGDPLAHLLDADLSIFAAHPSRYEEYALSVREEYSHVAPKDFAMGRSRILEGYLARPAIYRTEPAQHMWEERARQNLTREIEQLRRDALAGG</sequence>
<protein>
    <submittedName>
        <fullName evidence="2">DUF4031 domain-containing protein</fullName>
    </submittedName>
</protein>
<accession>A0A6G7XIP5</accession>
<dbReference type="InterPro" id="IPR025109">
    <property type="entry name" value="DUF4031"/>
</dbReference>
<reference evidence="2 3" key="1">
    <citation type="submission" date="2020-03" db="EMBL/GenBank/DDBJ databases">
        <title>Leucobacter sp. nov., isolated from beetles.</title>
        <authorList>
            <person name="Hyun D.-W."/>
            <person name="Bae J.-W."/>
        </authorList>
    </citation>
    <scope>NUCLEOTIDE SEQUENCE [LARGE SCALE GENOMIC DNA]</scope>
    <source>
        <strain evidence="2 3">HDW9C</strain>
    </source>
</reference>
<gene>
    <name evidence="2" type="ORF">G7068_14945</name>
</gene>
<dbReference type="RefSeq" id="WP_166292689.1">
    <property type="nucleotide sequence ID" value="NZ_CP049863.1"/>
</dbReference>
<evidence type="ECO:0000313" key="2">
    <source>
        <dbReference type="EMBL" id="QIK64356.1"/>
    </source>
</evidence>